<feature type="transmembrane region" description="Helical" evidence="1">
    <location>
        <begin position="84"/>
        <end position="101"/>
    </location>
</feature>
<evidence type="ECO:0000313" key="2">
    <source>
        <dbReference type="EMBL" id="EED19831.1"/>
    </source>
</evidence>
<keyword evidence="3" id="KW-1185">Reference proteome</keyword>
<dbReference type="OMA" id="RGPWLFL"/>
<feature type="transmembrane region" description="Helical" evidence="1">
    <location>
        <begin position="121"/>
        <end position="140"/>
    </location>
</feature>
<dbReference type="AlphaFoldDB" id="B8M7V2"/>
<dbReference type="EMBL" id="EQ962654">
    <property type="protein sequence ID" value="EED19831.1"/>
    <property type="molecule type" value="Genomic_DNA"/>
</dbReference>
<proteinExistence type="predicted"/>
<dbReference type="GeneID" id="8101773"/>
<accession>B8M7V2</accession>
<protein>
    <submittedName>
        <fullName evidence="2">Uncharacterized protein</fullName>
    </submittedName>
</protein>
<dbReference type="OrthoDB" id="1669814at2759"/>
<keyword evidence="1" id="KW-0472">Membrane</keyword>
<keyword evidence="1" id="KW-0812">Transmembrane</keyword>
<evidence type="ECO:0000313" key="3">
    <source>
        <dbReference type="Proteomes" id="UP000001745"/>
    </source>
</evidence>
<dbReference type="PhylomeDB" id="B8M7V2"/>
<feature type="transmembrane region" description="Helical" evidence="1">
    <location>
        <begin position="319"/>
        <end position="343"/>
    </location>
</feature>
<dbReference type="HOGENOM" id="CLU_038717_3_0_1"/>
<dbReference type="STRING" id="441959.B8M7V2"/>
<feature type="transmembrane region" description="Helical" evidence="1">
    <location>
        <begin position="286"/>
        <end position="307"/>
    </location>
</feature>
<dbReference type="VEuPathDB" id="FungiDB:TSTA_030960"/>
<dbReference type="RefSeq" id="XP_002480265.1">
    <property type="nucleotide sequence ID" value="XM_002480220.1"/>
</dbReference>
<feature type="transmembrane region" description="Helical" evidence="1">
    <location>
        <begin position="53"/>
        <end position="72"/>
    </location>
</feature>
<name>B8M7V2_TALSN</name>
<keyword evidence="1" id="KW-1133">Transmembrane helix</keyword>
<sequence>MALFTESTYFLTLSVTACILLWGVSLLNGTVSALITASWNGNFDDGTPFNTKYTGIFLIDFPISLLVAFFFYGTNGSHPGYQLFLIDAYATLQSAFVWLYAESFRLNDKPFAVSNPIIWSLMWQAFGAAIALPLYFRLHLKWIDETRNRLSPMDTASARALPASFILGALLPAVIGMLPTWYPRADVLHQNILASWQPDPIWVSTIQALLVFVLSSKTRNDLKAVWWTQLSYLLATVSSASGHIYAISSLLASTDPAITFVKVYVPFLFTGPEGATQKLASGPWLFLQYDLIIISISCMSWAYLLTVRVLPENHWVHRLLPIIFLSSSVVLGPGATVSLALFWREGHLRSVRTKKLVTGKAQK</sequence>
<evidence type="ECO:0000256" key="1">
    <source>
        <dbReference type="SAM" id="Phobius"/>
    </source>
</evidence>
<reference evidence="3" key="1">
    <citation type="journal article" date="2015" name="Genome Announc.">
        <title>Genome sequence of the AIDS-associated pathogen Penicillium marneffei (ATCC18224) and its near taxonomic relative Talaromyces stipitatus (ATCC10500).</title>
        <authorList>
            <person name="Nierman W.C."/>
            <person name="Fedorova-Abrams N.D."/>
            <person name="Andrianopoulos A."/>
        </authorList>
    </citation>
    <scope>NUCLEOTIDE SEQUENCE [LARGE SCALE GENOMIC DNA]</scope>
    <source>
        <strain evidence="3">ATCC 10500 / CBS 375.48 / QM 6759 / NRRL 1006</strain>
    </source>
</reference>
<dbReference type="eggNOG" id="ENOG502SJ6S">
    <property type="taxonomic scope" value="Eukaryota"/>
</dbReference>
<organism evidence="2 3">
    <name type="scientific">Talaromyces stipitatus (strain ATCC 10500 / CBS 375.48 / QM 6759 / NRRL 1006)</name>
    <name type="common">Penicillium stipitatum</name>
    <dbReference type="NCBI Taxonomy" id="441959"/>
    <lineage>
        <taxon>Eukaryota</taxon>
        <taxon>Fungi</taxon>
        <taxon>Dikarya</taxon>
        <taxon>Ascomycota</taxon>
        <taxon>Pezizomycotina</taxon>
        <taxon>Eurotiomycetes</taxon>
        <taxon>Eurotiomycetidae</taxon>
        <taxon>Eurotiales</taxon>
        <taxon>Trichocomaceae</taxon>
        <taxon>Talaromyces</taxon>
        <taxon>Talaromyces sect. Talaromyces</taxon>
    </lineage>
</organism>
<feature type="transmembrane region" description="Helical" evidence="1">
    <location>
        <begin position="201"/>
        <end position="218"/>
    </location>
</feature>
<feature type="transmembrane region" description="Helical" evidence="1">
    <location>
        <begin position="160"/>
        <end position="181"/>
    </location>
</feature>
<dbReference type="InParanoid" id="B8M7V2"/>
<gene>
    <name evidence="2" type="ORF">TSTA_030960</name>
</gene>
<dbReference type="Proteomes" id="UP000001745">
    <property type="component" value="Unassembled WGS sequence"/>
</dbReference>